<protein>
    <submittedName>
        <fullName evidence="2">Uncharacterized protein</fullName>
    </submittedName>
</protein>
<keyword evidence="1" id="KW-0812">Transmembrane</keyword>
<organism evidence="2">
    <name type="scientific">Arundo donax</name>
    <name type="common">Giant reed</name>
    <name type="synonym">Donax arundinaceus</name>
    <dbReference type="NCBI Taxonomy" id="35708"/>
    <lineage>
        <taxon>Eukaryota</taxon>
        <taxon>Viridiplantae</taxon>
        <taxon>Streptophyta</taxon>
        <taxon>Embryophyta</taxon>
        <taxon>Tracheophyta</taxon>
        <taxon>Spermatophyta</taxon>
        <taxon>Magnoliopsida</taxon>
        <taxon>Liliopsida</taxon>
        <taxon>Poales</taxon>
        <taxon>Poaceae</taxon>
        <taxon>PACMAD clade</taxon>
        <taxon>Arundinoideae</taxon>
        <taxon>Arundineae</taxon>
        <taxon>Arundo</taxon>
    </lineage>
</organism>
<proteinExistence type="predicted"/>
<sequence length="25" mass="2799">MFFLYRTILAYLIAIFCGALVSSSV</sequence>
<dbReference type="AlphaFoldDB" id="A0A0A9BXL9"/>
<keyword evidence="1" id="KW-0472">Membrane</keyword>
<name>A0A0A9BXL9_ARUDO</name>
<evidence type="ECO:0000256" key="1">
    <source>
        <dbReference type="SAM" id="Phobius"/>
    </source>
</evidence>
<evidence type="ECO:0000313" key="2">
    <source>
        <dbReference type="EMBL" id="JAD64002.1"/>
    </source>
</evidence>
<keyword evidence="1" id="KW-1133">Transmembrane helix</keyword>
<dbReference type="EMBL" id="GBRH01233893">
    <property type="protein sequence ID" value="JAD64002.1"/>
    <property type="molecule type" value="Transcribed_RNA"/>
</dbReference>
<reference evidence="2" key="2">
    <citation type="journal article" date="2015" name="Data Brief">
        <title>Shoot transcriptome of the giant reed, Arundo donax.</title>
        <authorList>
            <person name="Barrero R.A."/>
            <person name="Guerrero F.D."/>
            <person name="Moolhuijzen P."/>
            <person name="Goolsby J.A."/>
            <person name="Tidwell J."/>
            <person name="Bellgard S.E."/>
            <person name="Bellgard M.I."/>
        </authorList>
    </citation>
    <scope>NUCLEOTIDE SEQUENCE</scope>
    <source>
        <tissue evidence="2">Shoot tissue taken approximately 20 cm above the soil surface</tissue>
    </source>
</reference>
<accession>A0A0A9BXL9</accession>
<reference evidence="2" key="1">
    <citation type="submission" date="2014-09" db="EMBL/GenBank/DDBJ databases">
        <authorList>
            <person name="Magalhaes I.L.F."/>
            <person name="Oliveira U."/>
            <person name="Santos F.R."/>
            <person name="Vidigal T.H.D.A."/>
            <person name="Brescovit A.D."/>
            <person name="Santos A.J."/>
        </authorList>
    </citation>
    <scope>NUCLEOTIDE SEQUENCE</scope>
    <source>
        <tissue evidence="2">Shoot tissue taken approximately 20 cm above the soil surface</tissue>
    </source>
</reference>
<feature type="transmembrane region" description="Helical" evidence="1">
    <location>
        <begin position="7"/>
        <end position="24"/>
    </location>
</feature>